<dbReference type="Pfam" id="PF03167">
    <property type="entry name" value="UDG"/>
    <property type="match status" value="1"/>
</dbReference>
<evidence type="ECO:0000313" key="2">
    <source>
        <dbReference type="EMBL" id="BDU70372.1"/>
    </source>
</evidence>
<gene>
    <name evidence="2" type="ORF">GETHOR_24730</name>
</gene>
<evidence type="ECO:0000259" key="1">
    <source>
        <dbReference type="Pfam" id="PF03167"/>
    </source>
</evidence>
<sequence length="205" mass="21611">MTGPTARIRGLAVPALFPDSGPVSVLLFGEAPGPRGADQSGIPFWGDGAGITVYRALAATGRAEVPGAAWEDWDGARFKALGLRPKLLGTALSNAYPACPTKDGEHFQAPSNKDLLAPANLARLAAELARAAAGSLSPLRVIAFGKRAEWVLRRLPEPPVFDLQALPHPSAQGLLQGAPNRGKGMKLDDLRIAWQMRLQTLLAPS</sequence>
<keyword evidence="3" id="KW-1185">Reference proteome</keyword>
<dbReference type="InterPro" id="IPR036895">
    <property type="entry name" value="Uracil-DNA_glycosylase-like_sf"/>
</dbReference>
<evidence type="ECO:0000313" key="3">
    <source>
        <dbReference type="Proteomes" id="UP001242010"/>
    </source>
</evidence>
<feature type="domain" description="Uracil-DNA glycosylase-like" evidence="1">
    <location>
        <begin position="23"/>
        <end position="171"/>
    </location>
</feature>
<organism evidence="2 3">
    <name type="scientific">Geothrix oryzae</name>
    <dbReference type="NCBI Taxonomy" id="2927975"/>
    <lineage>
        <taxon>Bacteria</taxon>
        <taxon>Pseudomonadati</taxon>
        <taxon>Acidobacteriota</taxon>
        <taxon>Holophagae</taxon>
        <taxon>Holophagales</taxon>
        <taxon>Holophagaceae</taxon>
        <taxon>Geothrix</taxon>
    </lineage>
</organism>
<dbReference type="SUPFAM" id="SSF52141">
    <property type="entry name" value="Uracil-DNA glycosylase-like"/>
    <property type="match status" value="1"/>
</dbReference>
<dbReference type="Proteomes" id="UP001242010">
    <property type="component" value="Chromosome"/>
</dbReference>
<dbReference type="InterPro" id="IPR005122">
    <property type="entry name" value="Uracil-DNA_glycosylase-like"/>
</dbReference>
<dbReference type="RefSeq" id="WP_286354090.1">
    <property type="nucleotide sequence ID" value="NZ_AP027079.1"/>
</dbReference>
<protein>
    <recommendedName>
        <fullName evidence="1">Uracil-DNA glycosylase-like domain-containing protein</fullName>
    </recommendedName>
</protein>
<accession>A0ABN6V229</accession>
<reference evidence="3" key="1">
    <citation type="journal article" date="2023" name="Int. J. Syst. Evol. Microbiol.">
        <title>Mesoterricola silvestris gen. nov., sp. nov., Mesoterricola sediminis sp. nov., Geothrix oryzae sp. nov., Geothrix edaphica sp. nov., Geothrix rubra sp. nov., and Geothrix limicola sp. nov., six novel members of Acidobacteriota isolated from soils.</title>
        <authorList>
            <person name="Itoh H."/>
            <person name="Sugisawa Y."/>
            <person name="Mise K."/>
            <person name="Xu Z."/>
            <person name="Kuniyasu M."/>
            <person name="Ushijima N."/>
            <person name="Kawano K."/>
            <person name="Kobayashi E."/>
            <person name="Shiratori Y."/>
            <person name="Masuda Y."/>
            <person name="Senoo K."/>
        </authorList>
    </citation>
    <scope>NUCLEOTIDE SEQUENCE [LARGE SCALE GENOMIC DNA]</scope>
    <source>
        <strain evidence="3">Red222</strain>
    </source>
</reference>
<name>A0ABN6V229_9BACT</name>
<proteinExistence type="predicted"/>
<dbReference type="EMBL" id="AP027079">
    <property type="protein sequence ID" value="BDU70372.1"/>
    <property type="molecule type" value="Genomic_DNA"/>
</dbReference>
<dbReference type="Gene3D" id="3.40.470.10">
    <property type="entry name" value="Uracil-DNA glycosylase-like domain"/>
    <property type="match status" value="1"/>
</dbReference>